<evidence type="ECO:0000313" key="2">
    <source>
        <dbReference type="Proteomes" id="UP000523161"/>
    </source>
</evidence>
<name>A0A7Y5AP82_9GAMM</name>
<sequence length="338" mass="37124">MDTAPTNRAALQVYITVDTEASVAGAFADPQRYRPLLDGPVDGMVNGKSEALGFLLRTLQAYGLSATFFTESLQNRYFGVAPMQRRAEQILAAGQDLQLHLHPCWLNFADGKLIHPQPNDASTGRPLNELIAIFQEARQRFTDWGFGSPVAVRTGNFSTGRDTFAACAAAGLHYSSNIAAALLPANADAALQRYYGFCQLDGVTELPLTSFNSYRLNGSRCQRIMAITACSVTEITGALQQAWQQGLSAVCILTHPFEFIKRRNGSFEQCSVNQLNQSRFTALCRFIATQPARFSACTFGGLPQQQPEYGAAASVELRGSYRHMLQRTVQNVLNDHLR</sequence>
<accession>A0A7Y5AP82</accession>
<comment type="caution">
    <text evidence="1">The sequence shown here is derived from an EMBL/GenBank/DDBJ whole genome shotgun (WGS) entry which is preliminary data.</text>
</comment>
<dbReference type="EMBL" id="JABSOD010000004">
    <property type="protein sequence ID" value="NRQ42018.1"/>
    <property type="molecule type" value="Genomic_DNA"/>
</dbReference>
<dbReference type="Gene3D" id="3.20.20.370">
    <property type="entry name" value="Glycoside hydrolase/deacetylase"/>
    <property type="match status" value="1"/>
</dbReference>
<evidence type="ECO:0000313" key="1">
    <source>
        <dbReference type="EMBL" id="NRQ42018.1"/>
    </source>
</evidence>
<dbReference type="GO" id="GO:0005975">
    <property type="term" value="P:carbohydrate metabolic process"/>
    <property type="evidence" value="ECO:0007669"/>
    <property type="project" value="InterPro"/>
</dbReference>
<reference evidence="1 2" key="1">
    <citation type="submission" date="2020-06" db="EMBL/GenBank/DDBJ databases">
        <title>Rheinheimera sp. nov., a marine bacterium isolated from coastal.</title>
        <authorList>
            <person name="Yu Q."/>
            <person name="Qi Y."/>
            <person name="Pu J."/>
        </authorList>
    </citation>
    <scope>NUCLEOTIDE SEQUENCE [LARGE SCALE GENOMIC DNA]</scope>
    <source>
        <strain evidence="1 2">YQF-2</strain>
    </source>
</reference>
<dbReference type="AlphaFoldDB" id="A0A7Y5AP82"/>
<organism evidence="1 2">
    <name type="scientific">Rheinheimera lutimaris</name>
    <dbReference type="NCBI Taxonomy" id="2740584"/>
    <lineage>
        <taxon>Bacteria</taxon>
        <taxon>Pseudomonadati</taxon>
        <taxon>Pseudomonadota</taxon>
        <taxon>Gammaproteobacteria</taxon>
        <taxon>Chromatiales</taxon>
        <taxon>Chromatiaceae</taxon>
        <taxon>Rheinheimera</taxon>
    </lineage>
</organism>
<keyword evidence="2" id="KW-1185">Reference proteome</keyword>
<dbReference type="InterPro" id="IPR011330">
    <property type="entry name" value="Glyco_hydro/deAcase_b/a-brl"/>
</dbReference>
<dbReference type="Proteomes" id="UP000523161">
    <property type="component" value="Unassembled WGS sequence"/>
</dbReference>
<protein>
    <submittedName>
        <fullName evidence="1">Polysaccharide deacetylase</fullName>
    </submittedName>
</protein>
<proteinExistence type="predicted"/>
<dbReference type="SUPFAM" id="SSF88713">
    <property type="entry name" value="Glycoside hydrolase/deacetylase"/>
    <property type="match status" value="1"/>
</dbReference>
<gene>
    <name evidence="1" type="ORF">HRH59_05470</name>
</gene>
<dbReference type="RefSeq" id="WP_173500263.1">
    <property type="nucleotide sequence ID" value="NZ_JABSOD010000004.1"/>
</dbReference>